<keyword evidence="6 15" id="KW-0347">Helicase</keyword>
<dbReference type="GO" id="GO:0043138">
    <property type="term" value="F:3'-5' DNA helicase activity"/>
    <property type="evidence" value="ECO:0007669"/>
    <property type="project" value="UniProtKB-EC"/>
</dbReference>
<proteinExistence type="inferred from homology"/>
<evidence type="ECO:0000256" key="12">
    <source>
        <dbReference type="ARBA" id="ARBA00034617"/>
    </source>
</evidence>
<feature type="domain" description="UvrD-like helicase ATP-binding" evidence="16">
    <location>
        <begin position="19"/>
        <end position="324"/>
    </location>
</feature>
<evidence type="ECO:0000256" key="10">
    <source>
        <dbReference type="ARBA" id="ARBA00023204"/>
    </source>
</evidence>
<keyword evidence="5 15" id="KW-0378">Hydrolase</keyword>
<organism evidence="18 19">
    <name type="scientific">Demequina activiva</name>
    <dbReference type="NCBI Taxonomy" id="1582364"/>
    <lineage>
        <taxon>Bacteria</taxon>
        <taxon>Bacillati</taxon>
        <taxon>Actinomycetota</taxon>
        <taxon>Actinomycetes</taxon>
        <taxon>Micrococcales</taxon>
        <taxon>Demequinaceae</taxon>
        <taxon>Demequina</taxon>
    </lineage>
</organism>
<keyword evidence="2" id="KW-0540">Nuclease</keyword>
<feature type="binding site" evidence="15">
    <location>
        <begin position="40"/>
        <end position="47"/>
    </location>
    <ligand>
        <name>ATP</name>
        <dbReference type="ChEBI" id="CHEBI:30616"/>
    </ligand>
</feature>
<comment type="similarity">
    <text evidence="1">Belongs to the helicase family. UvrD subfamily.</text>
</comment>
<evidence type="ECO:0000256" key="6">
    <source>
        <dbReference type="ARBA" id="ARBA00022806"/>
    </source>
</evidence>
<evidence type="ECO:0000256" key="15">
    <source>
        <dbReference type="PROSITE-ProRule" id="PRU00560"/>
    </source>
</evidence>
<dbReference type="SMART" id="SM00382">
    <property type="entry name" value="AAA"/>
    <property type="match status" value="1"/>
</dbReference>
<dbReference type="RefSeq" id="WP_203656765.1">
    <property type="nucleotide sequence ID" value="NZ_BONR01000005.1"/>
</dbReference>
<comment type="catalytic activity">
    <reaction evidence="12">
        <text>Couples ATP hydrolysis with the unwinding of duplex DNA by translocating in the 3'-5' direction.</text>
        <dbReference type="EC" id="5.6.2.4"/>
    </reaction>
</comment>
<evidence type="ECO:0000313" key="19">
    <source>
        <dbReference type="Proteomes" id="UP000652354"/>
    </source>
</evidence>
<keyword evidence="7" id="KW-0269">Exonuclease</keyword>
<evidence type="ECO:0000259" key="17">
    <source>
        <dbReference type="PROSITE" id="PS51217"/>
    </source>
</evidence>
<dbReference type="AlphaFoldDB" id="A0A919Q547"/>
<feature type="domain" description="UvrD-like helicase C-terminal" evidence="17">
    <location>
        <begin position="321"/>
        <end position="630"/>
    </location>
</feature>
<dbReference type="Proteomes" id="UP000652354">
    <property type="component" value="Unassembled WGS sequence"/>
</dbReference>
<dbReference type="InterPro" id="IPR038726">
    <property type="entry name" value="PDDEXK_AddAB-type"/>
</dbReference>
<evidence type="ECO:0000313" key="18">
    <source>
        <dbReference type="EMBL" id="GIG55352.1"/>
    </source>
</evidence>
<comment type="catalytic activity">
    <reaction evidence="14">
        <text>ATP + H2O = ADP + phosphate + H(+)</text>
        <dbReference type="Rhea" id="RHEA:13065"/>
        <dbReference type="ChEBI" id="CHEBI:15377"/>
        <dbReference type="ChEBI" id="CHEBI:15378"/>
        <dbReference type="ChEBI" id="CHEBI:30616"/>
        <dbReference type="ChEBI" id="CHEBI:43474"/>
        <dbReference type="ChEBI" id="CHEBI:456216"/>
        <dbReference type="EC" id="5.6.2.4"/>
    </reaction>
</comment>
<keyword evidence="10" id="KW-0234">DNA repair</keyword>
<evidence type="ECO:0000256" key="2">
    <source>
        <dbReference type="ARBA" id="ARBA00022722"/>
    </source>
</evidence>
<dbReference type="GO" id="GO:0033202">
    <property type="term" value="C:DNA helicase complex"/>
    <property type="evidence" value="ECO:0007669"/>
    <property type="project" value="TreeGrafter"/>
</dbReference>
<dbReference type="PANTHER" id="PTHR11070:SF59">
    <property type="entry name" value="DNA 3'-5' HELICASE"/>
    <property type="match status" value="1"/>
</dbReference>
<dbReference type="GO" id="GO:0004527">
    <property type="term" value="F:exonuclease activity"/>
    <property type="evidence" value="ECO:0007669"/>
    <property type="project" value="UniProtKB-KW"/>
</dbReference>
<dbReference type="SUPFAM" id="SSF52540">
    <property type="entry name" value="P-loop containing nucleoside triphosphate hydrolases"/>
    <property type="match status" value="1"/>
</dbReference>
<evidence type="ECO:0000256" key="4">
    <source>
        <dbReference type="ARBA" id="ARBA00022763"/>
    </source>
</evidence>
<comment type="caution">
    <text evidence="18">The sequence shown here is derived from an EMBL/GenBank/DDBJ whole genome shotgun (WGS) entry which is preliminary data.</text>
</comment>
<evidence type="ECO:0000256" key="5">
    <source>
        <dbReference type="ARBA" id="ARBA00022801"/>
    </source>
</evidence>
<gene>
    <name evidence="18" type="ORF">Dac01nite_21040</name>
</gene>
<dbReference type="GO" id="GO:0005829">
    <property type="term" value="C:cytosol"/>
    <property type="evidence" value="ECO:0007669"/>
    <property type="project" value="TreeGrafter"/>
</dbReference>
<dbReference type="GO" id="GO:0005524">
    <property type="term" value="F:ATP binding"/>
    <property type="evidence" value="ECO:0007669"/>
    <property type="project" value="UniProtKB-UniRule"/>
</dbReference>
<dbReference type="Gene3D" id="3.90.320.10">
    <property type="match status" value="1"/>
</dbReference>
<dbReference type="EC" id="5.6.2.4" evidence="13"/>
<dbReference type="InterPro" id="IPR000212">
    <property type="entry name" value="DNA_helicase_UvrD/REP"/>
</dbReference>
<dbReference type="Gene3D" id="1.10.10.160">
    <property type="match status" value="1"/>
</dbReference>
<keyword evidence="19" id="KW-1185">Reference proteome</keyword>
<name>A0A919Q547_9MICO</name>
<dbReference type="InterPro" id="IPR027417">
    <property type="entry name" value="P-loop_NTPase"/>
</dbReference>
<sequence length="1049" mass="110641">MTAALLALPEEGFRAPDLDPSQTAAVERSVRGSGHVVVVGPPGSGKSTVVVAAAARAARLGMPPERLLVLAPTRSAAARLRDRVAASVDRASGVAVVHTAASVAHAILSAKANAIGEPPPSLITGADQDAILRDLLEGHRRGAGAAPDWSAVLPPEATALPGFRSELRDLIMRATEAGLLPDALRELASRTGRLEWDRAAAVYQEYLETVGWQELEGRGLRYDPASAARDAALALDGWERGWGPRPSWDLVVVDDYQDATAASIALLEALAAGGSRLCLVGNADQAVQGYRGAVPSALAQATAASGRHAFAATTVRLDGDHRQPPTVARAYDHVAERIGIQSVGSARRGAAADSHEASGDLEILVAPHHYAQSRAIAAALRRARHGIDGPEVPWGRMAVIARSNGQLRSLRADLLAADVPCESLGDGVALHEQPVVAPLLGMMLVAAGREPWSEELATQVLSSRLIGLDPVGLRRLRRGLLREDRAAGGRSAASDLLVDALADSARWASLPGEEARAAARASRAVEHARAAHAAGETSPRRVIWALWSALGVADHWREAALAGSARDDADLDAVIALLREAQNVEERRPGITAEGFVAHLTSQEFAVDSLGARAQGTEAVAFVTPASASGREWDLVAIAGVEEGVWPNLRLRDSVLGAQHLAEILAYRAPAEPLTGEARSRLAASARRTVLDDEARAFAVALSRARSRVVLTCVEDEDTRPSRFVDWLEAATGVTRAATGTVPRVSDLRHAVARLRAEGGRASAVGDDTHAMALARLAALGVPGAHPSSWSGVATPSTAEGFFEPDRAVRVSPSKVEGVERCALRWALESAGGVGQDSDKQQLGTLVHELAQAHPAGTEEQLRAALDERWSEIAGTESLPDRVLRAKADAMIHRLAEYFAANPADAVGLEQRFEVAIEDALLTGSADRVETRGEATRIVDLKTGDPQYAGDPSTHAQLSMYQLAAAHEAFEGVDHAEGAALVFVGGGNKGYSIREQPPIDVDAQRARLASVVETMRGTHFLAVENDMCGRCPVRRACPIQPEGHQVSDA</sequence>
<dbReference type="PROSITE" id="PS51217">
    <property type="entry name" value="UVRD_HELICASE_CTER"/>
    <property type="match status" value="1"/>
</dbReference>
<evidence type="ECO:0000256" key="3">
    <source>
        <dbReference type="ARBA" id="ARBA00022741"/>
    </source>
</evidence>
<dbReference type="InterPro" id="IPR014016">
    <property type="entry name" value="UvrD-like_ATP-bd"/>
</dbReference>
<dbReference type="InterPro" id="IPR013986">
    <property type="entry name" value="DExx_box_DNA_helicase_dom_sf"/>
</dbReference>
<keyword evidence="4" id="KW-0227">DNA damage</keyword>
<protein>
    <recommendedName>
        <fullName evidence="13">DNA 3'-5' helicase</fullName>
        <ecNumber evidence="13">5.6.2.4</ecNumber>
    </recommendedName>
</protein>
<dbReference type="Gene3D" id="3.40.50.300">
    <property type="entry name" value="P-loop containing nucleotide triphosphate hydrolases"/>
    <property type="match status" value="2"/>
</dbReference>
<keyword evidence="9" id="KW-0238">DNA-binding</keyword>
<keyword evidence="11" id="KW-0413">Isomerase</keyword>
<dbReference type="GO" id="GO:0000725">
    <property type="term" value="P:recombinational repair"/>
    <property type="evidence" value="ECO:0007669"/>
    <property type="project" value="TreeGrafter"/>
</dbReference>
<reference evidence="18" key="1">
    <citation type="submission" date="2021-01" db="EMBL/GenBank/DDBJ databases">
        <title>Whole genome shotgun sequence of Demequina activiva NBRC 110675.</title>
        <authorList>
            <person name="Komaki H."/>
            <person name="Tamura T."/>
        </authorList>
    </citation>
    <scope>NUCLEOTIDE SEQUENCE</scope>
    <source>
        <strain evidence="18">NBRC 110675</strain>
    </source>
</reference>
<evidence type="ECO:0000256" key="1">
    <source>
        <dbReference type="ARBA" id="ARBA00009922"/>
    </source>
</evidence>
<accession>A0A919Q547</accession>
<dbReference type="Gene3D" id="1.10.486.10">
    <property type="entry name" value="PCRA, domain 4"/>
    <property type="match status" value="1"/>
</dbReference>
<keyword evidence="3 15" id="KW-0547">Nucleotide-binding</keyword>
<evidence type="ECO:0000256" key="13">
    <source>
        <dbReference type="ARBA" id="ARBA00034808"/>
    </source>
</evidence>
<evidence type="ECO:0000256" key="7">
    <source>
        <dbReference type="ARBA" id="ARBA00022839"/>
    </source>
</evidence>
<dbReference type="Pfam" id="PF00580">
    <property type="entry name" value="UvrD-helicase"/>
    <property type="match status" value="1"/>
</dbReference>
<dbReference type="InterPro" id="IPR014017">
    <property type="entry name" value="DNA_helicase_UvrD-like_C"/>
</dbReference>
<dbReference type="PROSITE" id="PS51198">
    <property type="entry name" value="UVRD_HELICASE_ATP_BIND"/>
    <property type="match status" value="1"/>
</dbReference>
<evidence type="ECO:0000256" key="9">
    <source>
        <dbReference type="ARBA" id="ARBA00023125"/>
    </source>
</evidence>
<keyword evidence="8 15" id="KW-0067">ATP-binding</keyword>
<evidence type="ECO:0000259" key="16">
    <source>
        <dbReference type="PROSITE" id="PS51198"/>
    </source>
</evidence>
<dbReference type="GO" id="GO:0003677">
    <property type="term" value="F:DNA binding"/>
    <property type="evidence" value="ECO:0007669"/>
    <property type="project" value="UniProtKB-KW"/>
</dbReference>
<dbReference type="InterPro" id="IPR011604">
    <property type="entry name" value="PDDEXK-like_dom_sf"/>
</dbReference>
<dbReference type="EMBL" id="BONR01000005">
    <property type="protein sequence ID" value="GIG55352.1"/>
    <property type="molecule type" value="Genomic_DNA"/>
</dbReference>
<dbReference type="PANTHER" id="PTHR11070">
    <property type="entry name" value="UVRD / RECB / PCRA DNA HELICASE FAMILY MEMBER"/>
    <property type="match status" value="1"/>
</dbReference>
<evidence type="ECO:0000256" key="11">
    <source>
        <dbReference type="ARBA" id="ARBA00023235"/>
    </source>
</evidence>
<evidence type="ECO:0000256" key="8">
    <source>
        <dbReference type="ARBA" id="ARBA00022840"/>
    </source>
</evidence>
<dbReference type="InterPro" id="IPR003593">
    <property type="entry name" value="AAA+_ATPase"/>
</dbReference>
<dbReference type="Pfam" id="PF12705">
    <property type="entry name" value="PDDEXK_1"/>
    <property type="match status" value="1"/>
</dbReference>
<evidence type="ECO:0000256" key="14">
    <source>
        <dbReference type="ARBA" id="ARBA00048988"/>
    </source>
</evidence>